<dbReference type="GO" id="GO:0000976">
    <property type="term" value="F:transcription cis-regulatory region binding"/>
    <property type="evidence" value="ECO:0007669"/>
    <property type="project" value="TreeGrafter"/>
</dbReference>
<dbReference type="InterPro" id="IPR028082">
    <property type="entry name" value="Peripla_BP_I"/>
</dbReference>
<organism evidence="5 6">
    <name type="scientific">Rathayibacter rubneri</name>
    <dbReference type="NCBI Taxonomy" id="2950106"/>
    <lineage>
        <taxon>Bacteria</taxon>
        <taxon>Bacillati</taxon>
        <taxon>Actinomycetota</taxon>
        <taxon>Actinomycetes</taxon>
        <taxon>Micrococcales</taxon>
        <taxon>Microbacteriaceae</taxon>
        <taxon>Rathayibacter</taxon>
    </lineage>
</organism>
<dbReference type="InterPro" id="IPR000843">
    <property type="entry name" value="HTH_LacI"/>
</dbReference>
<dbReference type="EMBL" id="JAMRYM010000007">
    <property type="protein sequence ID" value="MCM6761553.1"/>
    <property type="molecule type" value="Genomic_DNA"/>
</dbReference>
<gene>
    <name evidence="5" type="ORF">NB037_03890</name>
</gene>
<proteinExistence type="predicted"/>
<feature type="domain" description="HTH lacI-type" evidence="4">
    <location>
        <begin position="11"/>
        <end position="62"/>
    </location>
</feature>
<dbReference type="GO" id="GO:0003700">
    <property type="term" value="F:DNA-binding transcription factor activity"/>
    <property type="evidence" value="ECO:0007669"/>
    <property type="project" value="TreeGrafter"/>
</dbReference>
<evidence type="ECO:0000259" key="4">
    <source>
        <dbReference type="PROSITE" id="PS50932"/>
    </source>
</evidence>
<dbReference type="InterPro" id="IPR010982">
    <property type="entry name" value="Lambda_DNA-bd_dom_sf"/>
</dbReference>
<keyword evidence="3" id="KW-0804">Transcription</keyword>
<keyword evidence="1" id="KW-0805">Transcription regulation</keyword>
<evidence type="ECO:0000256" key="1">
    <source>
        <dbReference type="ARBA" id="ARBA00023015"/>
    </source>
</evidence>
<evidence type="ECO:0000256" key="3">
    <source>
        <dbReference type="ARBA" id="ARBA00023163"/>
    </source>
</evidence>
<dbReference type="PROSITE" id="PS50932">
    <property type="entry name" value="HTH_LACI_2"/>
    <property type="match status" value="1"/>
</dbReference>
<reference evidence="5" key="1">
    <citation type="submission" date="2022-06" db="EMBL/GenBank/DDBJ databases">
        <title>Whole genome shotgun sequencing (WGS) of Rathayibacter sp. ZW T2_19, isolated from stored onions (Allium cepa).</title>
        <authorList>
            <person name="Stoll D.A."/>
            <person name="Huch M."/>
        </authorList>
    </citation>
    <scope>NUCLEOTIDE SEQUENCE</scope>
    <source>
        <strain evidence="5">ZW T2_19</strain>
    </source>
</reference>
<evidence type="ECO:0000313" key="6">
    <source>
        <dbReference type="Proteomes" id="UP001155240"/>
    </source>
</evidence>
<dbReference type="CDD" id="cd01392">
    <property type="entry name" value="HTH_LacI"/>
    <property type="match status" value="1"/>
</dbReference>
<dbReference type="Pfam" id="PF00356">
    <property type="entry name" value="LacI"/>
    <property type="match status" value="1"/>
</dbReference>
<dbReference type="SUPFAM" id="SSF47413">
    <property type="entry name" value="lambda repressor-like DNA-binding domains"/>
    <property type="match status" value="1"/>
</dbReference>
<dbReference type="PANTHER" id="PTHR30146">
    <property type="entry name" value="LACI-RELATED TRANSCRIPTIONAL REPRESSOR"/>
    <property type="match status" value="1"/>
</dbReference>
<evidence type="ECO:0000313" key="5">
    <source>
        <dbReference type="EMBL" id="MCM6761553.1"/>
    </source>
</evidence>
<evidence type="ECO:0000256" key="2">
    <source>
        <dbReference type="ARBA" id="ARBA00023125"/>
    </source>
</evidence>
<protein>
    <submittedName>
        <fullName evidence="5">LacI family DNA-binding transcriptional regulator</fullName>
    </submittedName>
</protein>
<dbReference type="Gene3D" id="1.10.260.40">
    <property type="entry name" value="lambda repressor-like DNA-binding domains"/>
    <property type="match status" value="1"/>
</dbReference>
<dbReference type="PANTHER" id="PTHR30146:SF153">
    <property type="entry name" value="LACTOSE OPERON REPRESSOR"/>
    <property type="match status" value="1"/>
</dbReference>
<accession>A0A9X2DXR7</accession>
<dbReference type="Pfam" id="PF13377">
    <property type="entry name" value="Peripla_BP_3"/>
    <property type="match status" value="1"/>
</dbReference>
<comment type="caution">
    <text evidence="5">The sequence shown here is derived from an EMBL/GenBank/DDBJ whole genome shotgun (WGS) entry which is preliminary data.</text>
</comment>
<sequence>MTSSGAVSRKPTMAQIAEAAGTSVPTVSKVLNGGTDVSDATRSRVMEAAHHLGYRRVSKLRAGGETRHAPRIIDVVVGHLDGTWISRVLAGIEETAAASGVDLVLTVARRDSDWISRLLRRPSLGAIVVLVDTTSAQLNLLTTADIPVVVVDPISRPPLDVASIGATNWNGGRMAAEHLLALGHRRFAIVGGTRTHLYSSARIDGFTSALREAGLDVPRDRILHCDWDRRRASAAAATLLAASSRPSAVFACSDIMGLGVYDAAQELGLRIPDDLSVVGFDDVRESAWAAPPMTTVHQPIADMGAAAFRMLLQAHQSAVPLSPSTRATRIELETRLIERASTRRV</sequence>
<keyword evidence="6" id="KW-1185">Reference proteome</keyword>
<dbReference type="Proteomes" id="UP001155240">
    <property type="component" value="Unassembled WGS sequence"/>
</dbReference>
<name>A0A9X2DXR7_9MICO</name>
<dbReference type="AlphaFoldDB" id="A0A9X2DXR7"/>
<keyword evidence="2 5" id="KW-0238">DNA-binding</keyword>
<dbReference type="InterPro" id="IPR046335">
    <property type="entry name" value="LacI/GalR-like_sensor"/>
</dbReference>
<dbReference type="RefSeq" id="WP_251943875.1">
    <property type="nucleotide sequence ID" value="NZ_JAMRYM010000007.1"/>
</dbReference>
<dbReference type="Gene3D" id="3.40.50.2300">
    <property type="match status" value="2"/>
</dbReference>
<dbReference type="SMART" id="SM00354">
    <property type="entry name" value="HTH_LACI"/>
    <property type="match status" value="1"/>
</dbReference>
<dbReference type="SUPFAM" id="SSF53822">
    <property type="entry name" value="Periplasmic binding protein-like I"/>
    <property type="match status" value="1"/>
</dbReference>